<feature type="non-terminal residue" evidence="1">
    <location>
        <position position="1"/>
    </location>
</feature>
<reference evidence="1" key="2">
    <citation type="submission" date="2016-06" db="EMBL/GenBank/DDBJ databases">
        <title>The genome of a short-lived fish provides insights into sex chromosome evolution and the genetic control of aging.</title>
        <authorList>
            <person name="Reichwald K."/>
            <person name="Felder M."/>
            <person name="Petzold A."/>
            <person name="Koch P."/>
            <person name="Groth M."/>
            <person name="Platzer M."/>
        </authorList>
    </citation>
    <scope>NUCLEOTIDE SEQUENCE</scope>
    <source>
        <tissue evidence="1">Brain</tissue>
    </source>
</reference>
<protein>
    <submittedName>
        <fullName evidence="1">Uncharacterized protein</fullName>
    </submittedName>
</protein>
<organism evidence="1">
    <name type="scientific">Nothobranchius rachovii</name>
    <name type="common">bluefin notho</name>
    <dbReference type="NCBI Taxonomy" id="451742"/>
    <lineage>
        <taxon>Eukaryota</taxon>
        <taxon>Metazoa</taxon>
        <taxon>Chordata</taxon>
        <taxon>Craniata</taxon>
        <taxon>Vertebrata</taxon>
        <taxon>Euteleostomi</taxon>
        <taxon>Actinopterygii</taxon>
        <taxon>Neopterygii</taxon>
        <taxon>Teleostei</taxon>
        <taxon>Neoteleostei</taxon>
        <taxon>Acanthomorphata</taxon>
        <taxon>Ovalentaria</taxon>
        <taxon>Atherinomorphae</taxon>
        <taxon>Cyprinodontiformes</taxon>
        <taxon>Nothobranchiidae</taxon>
        <taxon>Nothobranchius</taxon>
    </lineage>
</organism>
<name>A0A1A8QXU2_9TELE</name>
<gene>
    <name evidence="1" type="primary">Nfu_g_1_002790</name>
</gene>
<reference evidence="1" key="1">
    <citation type="submission" date="2016-05" db="EMBL/GenBank/DDBJ databases">
        <authorList>
            <person name="Lavstsen T."/>
            <person name="Jespersen J.S."/>
        </authorList>
    </citation>
    <scope>NUCLEOTIDE SEQUENCE</scope>
    <source>
        <tissue evidence="1">Brain</tissue>
    </source>
</reference>
<evidence type="ECO:0000313" key="1">
    <source>
        <dbReference type="EMBL" id="SBR98043.1"/>
    </source>
</evidence>
<sequence>AAASSPLTPNLGSFQRNVLGNIFCYLCVMDFINTLINNPFPVVKRGDDEQVRQL</sequence>
<dbReference type="AlphaFoldDB" id="A0A1A8QXU2"/>
<dbReference type="EMBL" id="HAEI01006544">
    <property type="protein sequence ID" value="SBR98043.1"/>
    <property type="molecule type" value="Transcribed_RNA"/>
</dbReference>
<proteinExistence type="predicted"/>
<accession>A0A1A8QXU2</accession>
<feature type="non-terminal residue" evidence="1">
    <location>
        <position position="54"/>
    </location>
</feature>